<evidence type="ECO:0000313" key="2">
    <source>
        <dbReference type="Proteomes" id="UP000230233"/>
    </source>
</evidence>
<name>A0A2G5T1P7_9PELO</name>
<evidence type="ECO:0000313" key="1">
    <source>
        <dbReference type="EMBL" id="PIC21079.1"/>
    </source>
</evidence>
<dbReference type="EMBL" id="PDUG01000006">
    <property type="protein sequence ID" value="PIC21079.1"/>
    <property type="molecule type" value="Genomic_DNA"/>
</dbReference>
<accession>A0A2G5T1P7</accession>
<dbReference type="STRING" id="1611254.A0A2G5T1P7"/>
<organism evidence="1 2">
    <name type="scientific">Caenorhabditis nigoni</name>
    <dbReference type="NCBI Taxonomy" id="1611254"/>
    <lineage>
        <taxon>Eukaryota</taxon>
        <taxon>Metazoa</taxon>
        <taxon>Ecdysozoa</taxon>
        <taxon>Nematoda</taxon>
        <taxon>Chromadorea</taxon>
        <taxon>Rhabditida</taxon>
        <taxon>Rhabditina</taxon>
        <taxon>Rhabditomorpha</taxon>
        <taxon>Rhabditoidea</taxon>
        <taxon>Rhabditidae</taxon>
        <taxon>Peloderinae</taxon>
        <taxon>Caenorhabditis</taxon>
    </lineage>
</organism>
<protein>
    <submittedName>
        <fullName evidence="1">Uncharacterized protein</fullName>
    </submittedName>
</protein>
<comment type="caution">
    <text evidence="1">The sequence shown here is derived from an EMBL/GenBank/DDBJ whole genome shotgun (WGS) entry which is preliminary data.</text>
</comment>
<keyword evidence="2" id="KW-1185">Reference proteome</keyword>
<reference evidence="2" key="1">
    <citation type="submission" date="2017-10" db="EMBL/GenBank/DDBJ databases">
        <title>Rapid genome shrinkage in a self-fertile nematode reveals novel sperm competition proteins.</title>
        <authorList>
            <person name="Yin D."/>
            <person name="Schwarz E.M."/>
            <person name="Thomas C.G."/>
            <person name="Felde R.L."/>
            <person name="Korf I.F."/>
            <person name="Cutter A.D."/>
            <person name="Schartner C.M."/>
            <person name="Ralston E.J."/>
            <person name="Meyer B.J."/>
            <person name="Haag E.S."/>
        </authorList>
    </citation>
    <scope>NUCLEOTIDE SEQUENCE [LARGE SCALE GENOMIC DNA]</scope>
    <source>
        <strain evidence="2">JU1422</strain>
    </source>
</reference>
<dbReference type="AlphaFoldDB" id="A0A2G5T1P7"/>
<dbReference type="Proteomes" id="UP000230233">
    <property type="component" value="Chromosome X"/>
</dbReference>
<proteinExistence type="predicted"/>
<gene>
    <name evidence="1" type="primary">Cnig_chr_X.g26050</name>
    <name evidence="1" type="ORF">B9Z55_026050</name>
</gene>
<sequence length="66" mass="7583">MKDTRYRPNTATIFEHPWFNSAPSKRKMIMDHFTEINTDVQEKLIIDGDEESVAGSDEKAQSRGDP</sequence>
<dbReference type="OrthoDB" id="5903306at2759"/>